<evidence type="ECO:0000313" key="1">
    <source>
        <dbReference type="EMBL" id="GAO10174.1"/>
    </source>
</evidence>
<dbReference type="OrthoDB" id="4037698at2"/>
<gene>
    <name evidence="1" type="ORF">TPA0598_06_03390</name>
</gene>
<reference evidence="2" key="1">
    <citation type="submission" date="2014-09" db="EMBL/GenBank/DDBJ databases">
        <title>Whole genome shotgun sequence of Streptomyces sp. NBRC 110027.</title>
        <authorList>
            <person name="Komaki H."/>
            <person name="Ichikawa N."/>
            <person name="Katano-Makiyama Y."/>
            <person name="Hosoyama A."/>
            <person name="Hashimoto M."/>
            <person name="Uohara A."/>
            <person name="Kitahashi Y."/>
            <person name="Ohji S."/>
            <person name="Kimura A."/>
            <person name="Yamazoe A."/>
            <person name="Igarashi Y."/>
            <person name="Fujita N."/>
        </authorList>
    </citation>
    <scope>NUCLEOTIDE SEQUENCE [LARGE SCALE GENOMIC DNA]</scope>
    <source>
        <strain evidence="2">NBRC 110027</strain>
    </source>
</reference>
<organism evidence="1 2">
    <name type="scientific">Streptomyces lydicamycinicus</name>
    <dbReference type="NCBI Taxonomy" id="1546107"/>
    <lineage>
        <taxon>Bacteria</taxon>
        <taxon>Bacillati</taxon>
        <taxon>Actinomycetota</taxon>
        <taxon>Actinomycetes</taxon>
        <taxon>Kitasatosporales</taxon>
        <taxon>Streptomycetaceae</taxon>
        <taxon>Streptomyces</taxon>
    </lineage>
</organism>
<comment type="caution">
    <text evidence="1">The sequence shown here is derived from an EMBL/GenBank/DDBJ whole genome shotgun (WGS) entry which is preliminary data.</text>
</comment>
<accession>A0A0P4RBY6</accession>
<dbReference type="SUPFAM" id="SSF55729">
    <property type="entry name" value="Acyl-CoA N-acyltransferases (Nat)"/>
    <property type="match status" value="1"/>
</dbReference>
<dbReference type="RefSeq" id="WP_042157353.1">
    <property type="nucleotide sequence ID" value="NZ_BBNO01000006.1"/>
</dbReference>
<dbReference type="InterPro" id="IPR016181">
    <property type="entry name" value="Acyl_CoA_acyltransferase"/>
</dbReference>
<keyword evidence="2" id="KW-1185">Reference proteome</keyword>
<dbReference type="EMBL" id="BBNO01000006">
    <property type="protein sequence ID" value="GAO10174.1"/>
    <property type="molecule type" value="Genomic_DNA"/>
</dbReference>
<sequence>MGTELTITGCTPADYAEICTLQEGLWAGGPDGNHAYLKWKYHANPYLDERYTVIARSPSAEGAELLGMVGVFGSCWERDGRRFTLPCLTDTILASEYRNSPLFHDMVDEVLSRLRRDGVPWLLDFGDQGTVPAMLIRGWRQVGVWGQSVVTRAAGAGHHGPWDALPVTRGVRSGSLISPARTPDLDAMAGVVREVPTDGRLRVARDSAYFDWRASNPLAKYYYLVARSEAGSAEGYLVAHRSGVDTDQGPTPTTVVECEARTPEVCADLIQVAHESLPGTRVLMWTRDLADAGVSVLAGLGAEFIEPTGRPTQDRPLPSLLIRETGAPPLAAGLPDLSRLDGWDFRGVSGRGWR</sequence>
<evidence type="ECO:0000313" key="2">
    <source>
        <dbReference type="Proteomes" id="UP000048965"/>
    </source>
</evidence>
<dbReference type="Gene3D" id="3.40.630.30">
    <property type="match status" value="1"/>
</dbReference>
<dbReference type="AlphaFoldDB" id="A0A0P4RBY6"/>
<protein>
    <submittedName>
        <fullName evidence="1">Uncharacterized protein</fullName>
    </submittedName>
</protein>
<name>A0A0P4RBY6_9ACTN</name>
<reference evidence="1 2" key="2">
    <citation type="journal article" date="2015" name="Stand. Genomic Sci.">
        <title>Draft genome sequence of marine-derived Streptomyces sp. TP-A0598, a producer of anti-MRSA antibiotic lydicamycins.</title>
        <authorList>
            <person name="Komaki H."/>
            <person name="Ichikawa N."/>
            <person name="Hosoyama A."/>
            <person name="Fujita N."/>
            <person name="Igarashi Y."/>
        </authorList>
    </citation>
    <scope>NUCLEOTIDE SEQUENCE [LARGE SCALE GENOMIC DNA]</scope>
    <source>
        <strain evidence="1 2">NBRC 110027</strain>
    </source>
</reference>
<proteinExistence type="predicted"/>
<dbReference type="Proteomes" id="UP000048965">
    <property type="component" value="Unassembled WGS sequence"/>
</dbReference>